<gene>
    <name evidence="3" type="ORF">SAMN05421749_10736</name>
</gene>
<dbReference type="InterPro" id="IPR000326">
    <property type="entry name" value="PAP2/HPO"/>
</dbReference>
<keyword evidence="4" id="KW-1185">Reference proteome</keyword>
<feature type="transmembrane region" description="Helical" evidence="1">
    <location>
        <begin position="41"/>
        <end position="59"/>
    </location>
</feature>
<dbReference type="Pfam" id="PF01569">
    <property type="entry name" value="PAP2"/>
    <property type="match status" value="1"/>
</dbReference>
<feature type="transmembrane region" description="Helical" evidence="1">
    <location>
        <begin position="71"/>
        <end position="88"/>
    </location>
</feature>
<evidence type="ECO:0000313" key="4">
    <source>
        <dbReference type="Proteomes" id="UP000242317"/>
    </source>
</evidence>
<organism evidence="3 4">
    <name type="scientific">Acinetobacter marinus</name>
    <dbReference type="NCBI Taxonomy" id="281375"/>
    <lineage>
        <taxon>Bacteria</taxon>
        <taxon>Pseudomonadati</taxon>
        <taxon>Pseudomonadota</taxon>
        <taxon>Gammaproteobacteria</taxon>
        <taxon>Moraxellales</taxon>
        <taxon>Moraxellaceae</taxon>
        <taxon>Acinetobacter</taxon>
    </lineage>
</organism>
<feature type="transmembrane region" description="Helical" evidence="1">
    <location>
        <begin position="181"/>
        <end position="199"/>
    </location>
</feature>
<feature type="transmembrane region" description="Helical" evidence="1">
    <location>
        <begin position="124"/>
        <end position="143"/>
    </location>
</feature>
<keyword evidence="1" id="KW-0472">Membrane</keyword>
<protein>
    <submittedName>
        <fullName evidence="3">PAP2 superfamily protein</fullName>
    </submittedName>
</protein>
<evidence type="ECO:0000313" key="3">
    <source>
        <dbReference type="EMBL" id="SDC55702.1"/>
    </source>
</evidence>
<sequence length="222" mass="25672">MPVGGSLDQQFIHPFVNVPLGFQLKKYWWYDQFAHGYLKHWLTFILVFLLVRLCLHRILPKSLQLRYRAQYATFLMMALLSMSVVSIFKHYSSHSCPWDILDQTSLQTSGIVQFLPKLGEGGCFPGGHASLGYAWLTGFFAFYPVQKRLALFYLFSGLILGTGMGWVQTMRGAHFMSHNLWTMWLCFLVGFLCCCGMLVRAQYQKRNTICRHNFKSVAESRE</sequence>
<accession>A0A1G6MJK6</accession>
<feature type="domain" description="Phosphatidic acid phosphatase type 2/haloperoxidase" evidence="2">
    <location>
        <begin position="72"/>
        <end position="195"/>
    </location>
</feature>
<keyword evidence="1" id="KW-1133">Transmembrane helix</keyword>
<dbReference type="InterPro" id="IPR036938">
    <property type="entry name" value="PAP2/HPO_sf"/>
</dbReference>
<keyword evidence="1" id="KW-0812">Transmembrane</keyword>
<dbReference type="SUPFAM" id="SSF48317">
    <property type="entry name" value="Acid phosphatase/Vanadium-dependent haloperoxidase"/>
    <property type="match status" value="1"/>
</dbReference>
<reference evidence="4" key="1">
    <citation type="submission" date="2016-09" db="EMBL/GenBank/DDBJ databases">
        <authorList>
            <person name="Varghese N."/>
            <person name="Submissions S."/>
        </authorList>
    </citation>
    <scope>NUCLEOTIDE SEQUENCE [LARGE SCALE GENOMIC DNA]</scope>
    <source>
        <strain evidence="4">ANC 3699</strain>
    </source>
</reference>
<dbReference type="Proteomes" id="UP000242317">
    <property type="component" value="Unassembled WGS sequence"/>
</dbReference>
<evidence type="ECO:0000256" key="1">
    <source>
        <dbReference type="SAM" id="Phobius"/>
    </source>
</evidence>
<proteinExistence type="predicted"/>
<evidence type="ECO:0000259" key="2">
    <source>
        <dbReference type="Pfam" id="PF01569"/>
    </source>
</evidence>
<dbReference type="EMBL" id="FMYK01000007">
    <property type="protein sequence ID" value="SDC55702.1"/>
    <property type="molecule type" value="Genomic_DNA"/>
</dbReference>
<dbReference type="CDD" id="cd03396">
    <property type="entry name" value="PAP2_like_6"/>
    <property type="match status" value="1"/>
</dbReference>
<dbReference type="AlphaFoldDB" id="A0A1G6MJK6"/>
<name>A0A1G6MJK6_9GAMM</name>
<feature type="transmembrane region" description="Helical" evidence="1">
    <location>
        <begin position="150"/>
        <end position="169"/>
    </location>
</feature>